<dbReference type="SMART" id="SM00354">
    <property type="entry name" value="HTH_LACI"/>
    <property type="match status" value="1"/>
</dbReference>
<dbReference type="Pfam" id="PF00356">
    <property type="entry name" value="LacI"/>
    <property type="match status" value="1"/>
</dbReference>
<feature type="domain" description="HTH lacI-type" evidence="4">
    <location>
        <begin position="1"/>
        <end position="55"/>
    </location>
</feature>
<sequence>MTIDDVARRAGVSRTSVSRALLGQNKVSDQTRSRVRQAAEELGYVPSVAASTLASGRGDTLGLLLRDAANPAYGLLFTELQRYGREAGRQVVSMTVTTDEHGRGQVAALHHLVGLRVAGLVVATGGLSTEQLLPFAGILPIVRAGRPEESGLLHAVSYDERGGGAEVARAIHAHGHRRVAVLVTDADVSYPEWVRGTAIVETLRALGVDVDELAVRRHFEGATEVCDLARQRRVSAVACPSDMRALQVLRVARSQGLRVPDDLSVTGFDGILPGADLIGLATYRIPVEEVASAAIRTLLEVVNGAEGVHQLQMSGRFVEAPSLDRPVPAPT</sequence>
<dbReference type="GO" id="GO:0003677">
    <property type="term" value="F:DNA binding"/>
    <property type="evidence" value="ECO:0007669"/>
    <property type="project" value="UniProtKB-KW"/>
</dbReference>
<evidence type="ECO:0000259" key="4">
    <source>
        <dbReference type="PROSITE" id="PS50932"/>
    </source>
</evidence>
<protein>
    <submittedName>
        <fullName evidence="5">LacI family DNA-binding transcriptional regulator</fullName>
    </submittedName>
</protein>
<dbReference type="InterPro" id="IPR000843">
    <property type="entry name" value="HTH_LacI"/>
</dbReference>
<dbReference type="RefSeq" id="WP_343872894.1">
    <property type="nucleotide sequence ID" value="NZ_BAAAIX010000013.1"/>
</dbReference>
<evidence type="ECO:0000256" key="3">
    <source>
        <dbReference type="ARBA" id="ARBA00023163"/>
    </source>
</evidence>
<evidence type="ECO:0000313" key="5">
    <source>
        <dbReference type="EMBL" id="MFD1889958.1"/>
    </source>
</evidence>
<dbReference type="InterPro" id="IPR046335">
    <property type="entry name" value="LacI/GalR-like_sensor"/>
</dbReference>
<gene>
    <name evidence="5" type="ORF">ACFSCS_07110</name>
</gene>
<accession>A0ABW4RWF8</accession>
<dbReference type="Gene3D" id="1.10.260.40">
    <property type="entry name" value="lambda repressor-like DNA-binding domains"/>
    <property type="match status" value="1"/>
</dbReference>
<dbReference type="PANTHER" id="PTHR30146">
    <property type="entry name" value="LACI-RELATED TRANSCRIPTIONAL REPRESSOR"/>
    <property type="match status" value="1"/>
</dbReference>
<dbReference type="EMBL" id="JBHUFZ010000016">
    <property type="protein sequence ID" value="MFD1889958.1"/>
    <property type="molecule type" value="Genomic_DNA"/>
</dbReference>
<dbReference type="Proteomes" id="UP001597326">
    <property type="component" value="Unassembled WGS sequence"/>
</dbReference>
<keyword evidence="2 5" id="KW-0238">DNA-binding</keyword>
<organism evidence="5 6">
    <name type="scientific">Luteococcus peritonei</name>
    <dbReference type="NCBI Taxonomy" id="88874"/>
    <lineage>
        <taxon>Bacteria</taxon>
        <taxon>Bacillati</taxon>
        <taxon>Actinomycetota</taxon>
        <taxon>Actinomycetes</taxon>
        <taxon>Propionibacteriales</taxon>
        <taxon>Propionibacteriaceae</taxon>
        <taxon>Luteococcus</taxon>
    </lineage>
</organism>
<evidence type="ECO:0000256" key="2">
    <source>
        <dbReference type="ARBA" id="ARBA00023125"/>
    </source>
</evidence>
<dbReference type="PROSITE" id="PS50932">
    <property type="entry name" value="HTH_LACI_2"/>
    <property type="match status" value="1"/>
</dbReference>
<dbReference type="CDD" id="cd06267">
    <property type="entry name" value="PBP1_LacI_sugar_binding-like"/>
    <property type="match status" value="1"/>
</dbReference>
<dbReference type="CDD" id="cd01392">
    <property type="entry name" value="HTH_LacI"/>
    <property type="match status" value="1"/>
</dbReference>
<dbReference type="PANTHER" id="PTHR30146:SF109">
    <property type="entry name" value="HTH-TYPE TRANSCRIPTIONAL REGULATOR GALS"/>
    <property type="match status" value="1"/>
</dbReference>
<dbReference type="SUPFAM" id="SSF47413">
    <property type="entry name" value="lambda repressor-like DNA-binding domains"/>
    <property type="match status" value="1"/>
</dbReference>
<keyword evidence="3" id="KW-0804">Transcription</keyword>
<evidence type="ECO:0000313" key="6">
    <source>
        <dbReference type="Proteomes" id="UP001597326"/>
    </source>
</evidence>
<dbReference type="InterPro" id="IPR010982">
    <property type="entry name" value="Lambda_DNA-bd_dom_sf"/>
</dbReference>
<dbReference type="PROSITE" id="PS00356">
    <property type="entry name" value="HTH_LACI_1"/>
    <property type="match status" value="1"/>
</dbReference>
<comment type="caution">
    <text evidence="5">The sequence shown here is derived from an EMBL/GenBank/DDBJ whole genome shotgun (WGS) entry which is preliminary data.</text>
</comment>
<name>A0ABW4RWF8_9ACTN</name>
<dbReference type="Gene3D" id="3.40.50.2300">
    <property type="match status" value="2"/>
</dbReference>
<dbReference type="SUPFAM" id="SSF53822">
    <property type="entry name" value="Periplasmic binding protein-like I"/>
    <property type="match status" value="1"/>
</dbReference>
<keyword evidence="6" id="KW-1185">Reference proteome</keyword>
<proteinExistence type="predicted"/>
<dbReference type="Pfam" id="PF13377">
    <property type="entry name" value="Peripla_BP_3"/>
    <property type="match status" value="1"/>
</dbReference>
<keyword evidence="1" id="KW-0805">Transcription regulation</keyword>
<dbReference type="InterPro" id="IPR028082">
    <property type="entry name" value="Peripla_BP_I"/>
</dbReference>
<reference evidence="6" key="1">
    <citation type="journal article" date="2019" name="Int. J. Syst. Evol. Microbiol.">
        <title>The Global Catalogue of Microorganisms (GCM) 10K type strain sequencing project: providing services to taxonomists for standard genome sequencing and annotation.</title>
        <authorList>
            <consortium name="The Broad Institute Genomics Platform"/>
            <consortium name="The Broad Institute Genome Sequencing Center for Infectious Disease"/>
            <person name="Wu L."/>
            <person name="Ma J."/>
        </authorList>
    </citation>
    <scope>NUCLEOTIDE SEQUENCE [LARGE SCALE GENOMIC DNA]</scope>
    <source>
        <strain evidence="6">CAIM 431</strain>
    </source>
</reference>
<evidence type="ECO:0000256" key="1">
    <source>
        <dbReference type="ARBA" id="ARBA00023015"/>
    </source>
</evidence>